<keyword evidence="2" id="KW-1185">Reference proteome</keyword>
<organism evidence="1 2">
    <name type="scientific">Mycolicibacterium conceptionense</name>
    <dbReference type="NCBI Taxonomy" id="451644"/>
    <lineage>
        <taxon>Bacteria</taxon>
        <taxon>Bacillati</taxon>
        <taxon>Actinomycetota</taxon>
        <taxon>Actinomycetes</taxon>
        <taxon>Mycobacteriales</taxon>
        <taxon>Mycobacteriaceae</taxon>
        <taxon>Mycolicibacterium</taxon>
    </lineage>
</organism>
<sequence length="102" mass="11336">MLSTMTNEELIAIRDAMDNSEGGRDEELARQLADDYVAANPDQFTSLAEMSIEQCVAAVDVFRAAAMEDDQWRVETWLLHHFQPQTIGGPVTAQIRIPGQEG</sequence>
<gene>
    <name evidence="1" type="ORF">AWB98_01370</name>
</gene>
<comment type="caution">
    <text evidence="1">The sequence shown here is derived from an EMBL/GenBank/DDBJ whole genome shotgun (WGS) entry which is preliminary data.</text>
</comment>
<protein>
    <submittedName>
        <fullName evidence="1">Uncharacterized protein</fullName>
    </submittedName>
</protein>
<reference evidence="1 2" key="1">
    <citation type="submission" date="2016-01" db="EMBL/GenBank/DDBJ databases">
        <title>The new phylogeny of the genus Mycobacterium.</title>
        <authorList>
            <person name="Tarcisio F."/>
            <person name="Conor M."/>
            <person name="Antonella G."/>
            <person name="Elisabetta G."/>
            <person name="Giulia F.S."/>
            <person name="Sara T."/>
            <person name="Anna F."/>
            <person name="Clotilde B."/>
            <person name="Roberto B."/>
            <person name="Veronica D.S."/>
            <person name="Fabio R."/>
            <person name="Monica P."/>
            <person name="Olivier J."/>
            <person name="Enrico T."/>
            <person name="Nicola S."/>
        </authorList>
    </citation>
    <scope>NUCLEOTIDE SEQUENCE [LARGE SCALE GENOMIC DNA]</scope>
    <source>
        <strain evidence="1 2">CCUG 50187</strain>
    </source>
</reference>
<dbReference type="Proteomes" id="UP000193811">
    <property type="component" value="Unassembled WGS sequence"/>
</dbReference>
<dbReference type="EMBL" id="LQOP01000034">
    <property type="protein sequence ID" value="ORV20975.1"/>
    <property type="molecule type" value="Genomic_DNA"/>
</dbReference>
<accession>A0ABX3V0G6</accession>
<proteinExistence type="predicted"/>
<evidence type="ECO:0000313" key="2">
    <source>
        <dbReference type="Proteomes" id="UP000193811"/>
    </source>
</evidence>
<name>A0ABX3V0G6_9MYCO</name>
<evidence type="ECO:0000313" key="1">
    <source>
        <dbReference type="EMBL" id="ORV20975.1"/>
    </source>
</evidence>